<dbReference type="InterPro" id="IPR016164">
    <property type="entry name" value="FAD-linked_Oxase-like_C"/>
</dbReference>
<feature type="transmembrane region" description="Helical" evidence="9">
    <location>
        <begin position="35"/>
        <end position="58"/>
    </location>
</feature>
<dbReference type="InterPro" id="IPR036318">
    <property type="entry name" value="FAD-bd_PCMH-like_sf"/>
</dbReference>
<dbReference type="OrthoDB" id="2262349at2759"/>
<sequence>MRRFTRSSARSIAQWSRAVSTRAAPAGDLYRLRSILFTSTGAFTGIIIGTIGSAIWFVEGAERLRADVQTPQTRPYASPATTRKGIAQIRQELGDDAVSTDEDDIEEHGFSEWSTSNSLVRPEAVVRPTSTEDVATIAKICFRYKIPMVPYGAGSSVEGNFSSTHPGICIDLSLMDKIVEFRPDDLDVTVQAGVNWMNLNENKELKETGLFLPLDPSPTAQIGGMIATNCSGTNALRYGTMKDYVLNLTVVLANGSIIRTRRRPRKTSAGYNLNGLFTGSEGTLGIITEATLKLAVVPSSYSVAIATFSTVKDAADAAAKMIRQGINLAACELMDDEQMKVINKSGGVGGKLWEELPTLFLKFSGSQQNIEDSVRSAKTVSSSSKCQTFLSAKTKEEMDSLWSARKQALWACLATRPEGTEIWSTDVAVPISRMAQMIEESKTDAMQLGLFSSVLGHVGDGNFHQMVMYNPKRPTDVTKVKDFINGMMHKALEMEGTVSGEHGIGIGKKHCLLEELGPDTIGVMKAIKGRLDPHWLMNPGIVSDDKAQEIGSSNVRGGSDCGSHLEGFTAEAGVFQCEPSPIEPTPSASHSSARRRIMSAHSHNTADDLDLLTFTAASQQSRGQEVTSKTICSHSQASNAPTISTDAADWERFILIKRRILSKTELIEYLDFYFTIMWSLRPVVPPFYRDRDQYGTLSIEEPLLTLTLTTISSRYHICQRYLQSALWGSSYTRSSGAVASMLLLIEWHPKSINNTIAFSDDEEPTGMTTGPQEVLQRQSEPWGTQSGQYTSLTSQQRYGMATLLESLNIVAPAYRSNKMSWMLLSSAIALAQEGCCFDHDQQNTGQESLTSTAQSARDALRQQWNQLTCVFIYLTDEHLSLRLGLRPLLPESQTEAVRYRFSTTFASLLPDSALWESYYELFNETRKSRTLLQSLRKPGVSTPPSVDILPGLEHVNRALSRWRRSHENLKTNQSELLNACINLEYHYTVMYSCAPAGHVLHNNASMALADDKRKALLVLDEKAAHASRDILSIVTSILRPSHMTRYLPVRCWLFIVSANLHLLRVSSTPILLTTFKPLFSLQD</sequence>
<dbReference type="SUPFAM" id="SSF55103">
    <property type="entry name" value="FAD-linked oxidases, C-terminal domain"/>
    <property type="match status" value="1"/>
</dbReference>
<evidence type="ECO:0000256" key="1">
    <source>
        <dbReference type="ARBA" id="ARBA00001974"/>
    </source>
</evidence>
<dbReference type="Proteomes" id="UP000009097">
    <property type="component" value="Unassembled WGS sequence"/>
</dbReference>
<dbReference type="InterPro" id="IPR004113">
    <property type="entry name" value="FAD-bd_oxidored_4_C"/>
</dbReference>
<dbReference type="InterPro" id="IPR016169">
    <property type="entry name" value="FAD-bd_PCMH_sub2"/>
</dbReference>
<dbReference type="Gene3D" id="3.30.70.2740">
    <property type="match status" value="1"/>
</dbReference>
<dbReference type="Pfam" id="PF01565">
    <property type="entry name" value="FAD_binding_4"/>
    <property type="match status" value="1"/>
</dbReference>
<evidence type="ECO:0000313" key="12">
    <source>
        <dbReference type="Proteomes" id="UP000009097"/>
    </source>
</evidence>
<keyword evidence="3" id="KW-0285">Flavoprotein</keyword>
<comment type="cofactor">
    <cofactor evidence="1">
        <name>FAD</name>
        <dbReference type="ChEBI" id="CHEBI:57692"/>
    </cofactor>
</comment>
<dbReference type="PANTHER" id="PTHR11748:SF83">
    <property type="entry name" value="DEHYDROGENASE (CYTOCHROME), PUTATIVE (AFU_ORTHOLOGUE AFUA_1G17520)-RELATED"/>
    <property type="match status" value="1"/>
</dbReference>
<feature type="domain" description="FAD-binding PCMH-type" evidence="10">
    <location>
        <begin position="118"/>
        <end position="297"/>
    </location>
</feature>
<dbReference type="Pfam" id="PF02913">
    <property type="entry name" value="FAD-oxidase_C"/>
    <property type="match status" value="1"/>
</dbReference>
<dbReference type="SUPFAM" id="SSF56176">
    <property type="entry name" value="FAD-binding/transporter-associated domain-like"/>
    <property type="match status" value="1"/>
</dbReference>
<dbReference type="GeneID" id="28963294"/>
<dbReference type="FunFam" id="3.30.70.2740:FF:000001">
    <property type="entry name" value="D-lactate dehydrogenase mitochondrial"/>
    <property type="match status" value="1"/>
</dbReference>
<dbReference type="InterPro" id="IPR006094">
    <property type="entry name" value="Oxid_FAD_bind_N"/>
</dbReference>
<dbReference type="KEGG" id="fox:FOXG_22588"/>
<evidence type="ECO:0000256" key="7">
    <source>
        <dbReference type="ARBA" id="ARBA00051436"/>
    </source>
</evidence>
<accession>A0A0J9W8G0</accession>
<feature type="region of interest" description="Disordered" evidence="8">
    <location>
        <begin position="758"/>
        <end position="785"/>
    </location>
</feature>
<dbReference type="FunFam" id="3.30.465.10:FF:000014">
    <property type="entry name" value="D-lactate dehydrogenase (Cytochrome), putative"/>
    <property type="match status" value="1"/>
</dbReference>
<reference evidence="11" key="2">
    <citation type="journal article" date="2010" name="Nature">
        <title>Comparative genomics reveals mobile pathogenicity chromosomes in Fusarium.</title>
        <authorList>
            <person name="Ma L.J."/>
            <person name="van der Does H.C."/>
            <person name="Borkovich K.A."/>
            <person name="Coleman J.J."/>
            <person name="Daboussi M.J."/>
            <person name="Di Pietro A."/>
            <person name="Dufresne M."/>
            <person name="Freitag M."/>
            <person name="Grabherr M."/>
            <person name="Henrissat B."/>
            <person name="Houterman P.M."/>
            <person name="Kang S."/>
            <person name="Shim W.B."/>
            <person name="Woloshuk C."/>
            <person name="Xie X."/>
            <person name="Xu J.R."/>
            <person name="Antoniw J."/>
            <person name="Baker S.E."/>
            <person name="Bluhm B.H."/>
            <person name="Breakspear A."/>
            <person name="Brown D.W."/>
            <person name="Butchko R.A."/>
            <person name="Chapman S."/>
            <person name="Coulson R."/>
            <person name="Coutinho P.M."/>
            <person name="Danchin E.G."/>
            <person name="Diener A."/>
            <person name="Gale L.R."/>
            <person name="Gardiner D.M."/>
            <person name="Goff S."/>
            <person name="Hammond-Kosack K.E."/>
            <person name="Hilburn K."/>
            <person name="Hua-Van A."/>
            <person name="Jonkers W."/>
            <person name="Kazan K."/>
            <person name="Kodira C.D."/>
            <person name="Koehrsen M."/>
            <person name="Kumar L."/>
            <person name="Lee Y.H."/>
            <person name="Li L."/>
            <person name="Manners J.M."/>
            <person name="Miranda-Saavedra D."/>
            <person name="Mukherjee M."/>
            <person name="Park G."/>
            <person name="Park J."/>
            <person name="Park S.Y."/>
            <person name="Proctor R.H."/>
            <person name="Regev A."/>
            <person name="Ruiz-Roldan M.C."/>
            <person name="Sain D."/>
            <person name="Sakthikumar S."/>
            <person name="Sykes S."/>
            <person name="Schwartz D.C."/>
            <person name="Turgeon B.G."/>
            <person name="Wapinski I."/>
            <person name="Yoder O."/>
            <person name="Young S."/>
            <person name="Zeng Q."/>
            <person name="Zhou S."/>
            <person name="Galagan J."/>
            <person name="Cuomo C.A."/>
            <person name="Kistler H.C."/>
            <person name="Rep M."/>
        </authorList>
    </citation>
    <scope>NUCLEOTIDE SEQUENCE [LARGE SCALE GENOMIC DNA]</scope>
    <source>
        <strain evidence="11">4287</strain>
    </source>
</reference>
<evidence type="ECO:0000256" key="6">
    <source>
        <dbReference type="ARBA" id="ARBA00038897"/>
    </source>
</evidence>
<dbReference type="GO" id="GO:0008720">
    <property type="term" value="F:D-lactate dehydrogenase (NAD+) activity"/>
    <property type="evidence" value="ECO:0007669"/>
    <property type="project" value="TreeGrafter"/>
</dbReference>
<dbReference type="PANTHER" id="PTHR11748">
    <property type="entry name" value="D-LACTATE DEHYDROGENASE"/>
    <property type="match status" value="1"/>
</dbReference>
<evidence type="ECO:0000256" key="4">
    <source>
        <dbReference type="ARBA" id="ARBA00022827"/>
    </source>
</evidence>
<keyword evidence="9" id="KW-1133">Transmembrane helix</keyword>
<comment type="catalytic activity">
    <reaction evidence="7">
        <text>(R)-lactate + 2 Fe(III)-[cytochrome c] = 2 Fe(II)-[cytochrome c] + pyruvate + 2 H(+)</text>
        <dbReference type="Rhea" id="RHEA:13521"/>
        <dbReference type="Rhea" id="RHEA-COMP:10350"/>
        <dbReference type="Rhea" id="RHEA-COMP:14399"/>
        <dbReference type="ChEBI" id="CHEBI:15361"/>
        <dbReference type="ChEBI" id="CHEBI:15378"/>
        <dbReference type="ChEBI" id="CHEBI:16004"/>
        <dbReference type="ChEBI" id="CHEBI:29033"/>
        <dbReference type="ChEBI" id="CHEBI:29034"/>
        <dbReference type="EC" id="1.1.2.4"/>
    </reaction>
</comment>
<gene>
    <name evidence="11" type="ORF">FOXG_22588</name>
</gene>
<dbReference type="EMBL" id="DS231733">
    <property type="protein sequence ID" value="KNB19519.1"/>
    <property type="molecule type" value="Genomic_DNA"/>
</dbReference>
<dbReference type="GO" id="GO:1903457">
    <property type="term" value="P:lactate catabolic process"/>
    <property type="evidence" value="ECO:0007669"/>
    <property type="project" value="TreeGrafter"/>
</dbReference>
<organism evidence="11 12">
    <name type="scientific">Fusarium oxysporum f. sp. lycopersici (strain 4287 / CBS 123668 / FGSC 9935 / NRRL 34936)</name>
    <name type="common">Fusarium vascular wilt of tomato</name>
    <dbReference type="NCBI Taxonomy" id="426428"/>
    <lineage>
        <taxon>Eukaryota</taxon>
        <taxon>Fungi</taxon>
        <taxon>Dikarya</taxon>
        <taxon>Ascomycota</taxon>
        <taxon>Pezizomycotina</taxon>
        <taxon>Sordariomycetes</taxon>
        <taxon>Hypocreomycetidae</taxon>
        <taxon>Hypocreales</taxon>
        <taxon>Nectriaceae</taxon>
        <taxon>Fusarium</taxon>
        <taxon>Fusarium oxysporum species complex</taxon>
    </lineage>
</organism>
<dbReference type="EC" id="1.1.2.4" evidence="6"/>
<dbReference type="InterPro" id="IPR016171">
    <property type="entry name" value="Vanillyl_alc_oxidase_C-sub2"/>
</dbReference>
<keyword evidence="5" id="KW-0560">Oxidoreductase</keyword>
<keyword evidence="4" id="KW-0274">FAD</keyword>
<keyword evidence="9" id="KW-0812">Transmembrane</keyword>
<dbReference type="FunFam" id="1.10.45.10:FF:000001">
    <property type="entry name" value="D-lactate dehydrogenase mitochondrial"/>
    <property type="match status" value="1"/>
</dbReference>
<evidence type="ECO:0000256" key="9">
    <source>
        <dbReference type="SAM" id="Phobius"/>
    </source>
</evidence>
<dbReference type="GO" id="GO:0005739">
    <property type="term" value="C:mitochondrion"/>
    <property type="evidence" value="ECO:0007669"/>
    <property type="project" value="TreeGrafter"/>
</dbReference>
<name>A0A0J9W8G0_FUSO4</name>
<dbReference type="GO" id="GO:0071949">
    <property type="term" value="F:FAD binding"/>
    <property type="evidence" value="ECO:0007669"/>
    <property type="project" value="InterPro"/>
</dbReference>
<evidence type="ECO:0000256" key="5">
    <source>
        <dbReference type="ARBA" id="ARBA00023002"/>
    </source>
</evidence>
<keyword evidence="9" id="KW-0472">Membrane</keyword>
<proteinExistence type="inferred from homology"/>
<dbReference type="Gene3D" id="3.30.465.10">
    <property type="match status" value="1"/>
</dbReference>
<dbReference type="VEuPathDB" id="FungiDB:FOXG_22588"/>
<dbReference type="InterPro" id="IPR016166">
    <property type="entry name" value="FAD-bd_PCMH"/>
</dbReference>
<reference evidence="11" key="1">
    <citation type="submission" date="2007-04" db="EMBL/GenBank/DDBJ databases">
        <authorList>
            <consortium name="The Broad Institute Genome Sequencing Platform"/>
            <person name="Birren B."/>
            <person name="Lander E."/>
            <person name="Galagan J."/>
            <person name="Nusbaum C."/>
            <person name="Devon K."/>
            <person name="Ma L.-J."/>
            <person name="Jaffe D."/>
            <person name="Butler J."/>
            <person name="Alvarez P."/>
            <person name="Gnerre S."/>
            <person name="Grabherr M."/>
            <person name="Kleber M."/>
            <person name="Mauceli E."/>
            <person name="Brockman W."/>
            <person name="MacCallum I.A."/>
            <person name="Young S."/>
            <person name="LaButti K."/>
            <person name="DeCaprio D."/>
            <person name="Crawford M."/>
            <person name="Koehrsen M."/>
            <person name="Engels R."/>
            <person name="Montgomery P."/>
            <person name="Pearson M."/>
            <person name="Howarth C."/>
            <person name="Larson L."/>
            <person name="White J."/>
            <person name="O'Leary S."/>
            <person name="Kodira C."/>
            <person name="Zeng Q."/>
            <person name="Yandava C."/>
            <person name="Alvarado L."/>
            <person name="Kistler C."/>
            <person name="Shim W.-B."/>
            <person name="Kang S."/>
            <person name="Woloshuk C."/>
        </authorList>
    </citation>
    <scope>NUCLEOTIDE SEQUENCE</scope>
    <source>
        <strain evidence="11">4287</strain>
    </source>
</reference>
<dbReference type="RefSeq" id="XP_018257564.1">
    <property type="nucleotide sequence ID" value="XM_018403004.1"/>
</dbReference>
<protein>
    <recommendedName>
        <fullName evidence="6">D-lactate dehydrogenase (cytochrome)</fullName>
        <ecNumber evidence="6">1.1.2.4</ecNumber>
    </recommendedName>
</protein>
<dbReference type="PROSITE" id="PS51387">
    <property type="entry name" value="FAD_PCMH"/>
    <property type="match status" value="1"/>
</dbReference>
<comment type="similarity">
    <text evidence="2">Belongs to the FAD-binding oxidoreductase/transferase type 4 family.</text>
</comment>
<evidence type="ECO:0000256" key="3">
    <source>
        <dbReference type="ARBA" id="ARBA00022630"/>
    </source>
</evidence>
<evidence type="ECO:0000259" key="10">
    <source>
        <dbReference type="PROSITE" id="PS51387"/>
    </source>
</evidence>
<dbReference type="AlphaFoldDB" id="A0A0J9W8G0"/>
<evidence type="ECO:0000256" key="2">
    <source>
        <dbReference type="ARBA" id="ARBA00008000"/>
    </source>
</evidence>
<evidence type="ECO:0000313" key="11">
    <source>
        <dbReference type="EMBL" id="KNB19519.1"/>
    </source>
</evidence>
<dbReference type="GO" id="GO:0004458">
    <property type="term" value="F:D-lactate dehydrogenase (cytochrome) activity"/>
    <property type="evidence" value="ECO:0007669"/>
    <property type="project" value="UniProtKB-EC"/>
</dbReference>
<feature type="compositionally biased region" description="Polar residues" evidence="8">
    <location>
        <begin position="766"/>
        <end position="785"/>
    </location>
</feature>
<evidence type="ECO:0000256" key="8">
    <source>
        <dbReference type="SAM" id="MobiDB-lite"/>
    </source>
</evidence>
<dbReference type="Gene3D" id="1.10.45.10">
    <property type="entry name" value="Vanillyl-alcohol Oxidase, Chain A, domain 4"/>
    <property type="match status" value="1"/>
</dbReference>